<dbReference type="PROSITE" id="PS51729">
    <property type="entry name" value="GNAT_YJDJ"/>
    <property type="match status" value="1"/>
</dbReference>
<evidence type="ECO:0000313" key="3">
    <source>
        <dbReference type="Proteomes" id="UP001501257"/>
    </source>
</evidence>
<evidence type="ECO:0000259" key="1">
    <source>
        <dbReference type="PROSITE" id="PS51729"/>
    </source>
</evidence>
<dbReference type="EMBL" id="BAABLK010000077">
    <property type="protein sequence ID" value="GAA5228534.1"/>
    <property type="molecule type" value="Genomic_DNA"/>
</dbReference>
<dbReference type="SUPFAM" id="SSF55729">
    <property type="entry name" value="Acyl-CoA N-acyltransferases (Nat)"/>
    <property type="match status" value="1"/>
</dbReference>
<gene>
    <name evidence="2" type="ORF">GCM10025778_30720</name>
</gene>
<evidence type="ECO:0000313" key="2">
    <source>
        <dbReference type="EMBL" id="GAA5228534.1"/>
    </source>
</evidence>
<keyword evidence="3" id="KW-1185">Reference proteome</keyword>
<organism evidence="2 3">
    <name type="scientific">Paeniglutamicibacter antarcticus</name>
    <dbReference type="NCBI Taxonomy" id="494023"/>
    <lineage>
        <taxon>Bacteria</taxon>
        <taxon>Bacillati</taxon>
        <taxon>Actinomycetota</taxon>
        <taxon>Actinomycetes</taxon>
        <taxon>Micrococcales</taxon>
        <taxon>Micrococcaceae</taxon>
        <taxon>Paeniglutamicibacter</taxon>
    </lineage>
</organism>
<proteinExistence type="predicted"/>
<feature type="domain" description="N-acetyltransferase" evidence="1">
    <location>
        <begin position="6"/>
        <end position="92"/>
    </location>
</feature>
<name>A0ABP9TTT4_9MICC</name>
<reference evidence="3" key="1">
    <citation type="journal article" date="2019" name="Int. J. Syst. Evol. Microbiol.">
        <title>The Global Catalogue of Microorganisms (GCM) 10K type strain sequencing project: providing services to taxonomists for standard genome sequencing and annotation.</title>
        <authorList>
            <consortium name="The Broad Institute Genomics Platform"/>
            <consortium name="The Broad Institute Genome Sequencing Center for Infectious Disease"/>
            <person name="Wu L."/>
            <person name="Ma J."/>
        </authorList>
    </citation>
    <scope>NUCLEOTIDE SEQUENCE [LARGE SCALE GENOMIC DNA]</scope>
    <source>
        <strain evidence="3">JCM 18952</strain>
    </source>
</reference>
<comment type="caution">
    <text evidence="2">The sequence shown here is derived from an EMBL/GenBank/DDBJ whole genome shotgun (WGS) entry which is preliminary data.</text>
</comment>
<sequence length="155" mass="18302">MTRVIENNQEQHRYQLFVQGDLAGFVQYSMRKNELWVHYVQLKRRYKSEETIEFLLLHIVDEVRRKRLALMPFCPAMRLFVVERPEFTALVPPLWHVRFLTGSTSSLRPMDRVRYTGPAKRRTTAEKRAQAREADALKQTLAVHETVYSPEISIA</sequence>
<dbReference type="Proteomes" id="UP001501257">
    <property type="component" value="Unassembled WGS sequence"/>
</dbReference>
<accession>A0ABP9TTT4</accession>
<dbReference type="Gene3D" id="3.40.630.30">
    <property type="match status" value="1"/>
</dbReference>
<dbReference type="RefSeq" id="WP_210101411.1">
    <property type="nucleotide sequence ID" value="NZ_BAABLK010000077.1"/>
</dbReference>
<protein>
    <recommendedName>
        <fullName evidence="1">N-acetyltransferase domain-containing protein</fullName>
    </recommendedName>
</protein>
<dbReference type="InterPro" id="IPR016181">
    <property type="entry name" value="Acyl_CoA_acyltransferase"/>
</dbReference>
<dbReference type="InterPro" id="IPR031165">
    <property type="entry name" value="GNAT_YJDJ"/>
</dbReference>